<dbReference type="PANTHER" id="PTHR43157:SF31">
    <property type="entry name" value="PHOSPHATIDYLINOSITOL-GLYCAN BIOSYNTHESIS CLASS F PROTEIN"/>
    <property type="match status" value="1"/>
</dbReference>
<dbReference type="Gene3D" id="3.40.50.720">
    <property type="entry name" value="NAD(P)-binding Rossmann-like Domain"/>
    <property type="match status" value="1"/>
</dbReference>
<dbReference type="GO" id="GO:0016491">
    <property type="term" value="F:oxidoreductase activity"/>
    <property type="evidence" value="ECO:0007669"/>
    <property type="project" value="UniProtKB-KW"/>
</dbReference>
<dbReference type="PANTHER" id="PTHR43157">
    <property type="entry name" value="PHOSPHATIDYLINOSITOL-GLYCAN BIOSYNTHESIS CLASS F PROTEIN-RELATED"/>
    <property type="match status" value="1"/>
</dbReference>
<accession>A0A4Y9YPL1</accession>
<dbReference type="SUPFAM" id="SSF51735">
    <property type="entry name" value="NAD(P)-binding Rossmann-fold domains"/>
    <property type="match status" value="1"/>
</dbReference>
<dbReference type="EMBL" id="SEKV01000125">
    <property type="protein sequence ID" value="TFY63597.1"/>
    <property type="molecule type" value="Genomic_DNA"/>
</dbReference>
<evidence type="ECO:0000256" key="1">
    <source>
        <dbReference type="ARBA" id="ARBA00023002"/>
    </source>
</evidence>
<evidence type="ECO:0000313" key="2">
    <source>
        <dbReference type="EMBL" id="TFY63597.1"/>
    </source>
</evidence>
<dbReference type="InterPro" id="IPR002347">
    <property type="entry name" value="SDR_fam"/>
</dbReference>
<name>A0A4Y9YPL1_9APHY</name>
<dbReference type="InterPro" id="IPR036291">
    <property type="entry name" value="NAD(P)-bd_dom_sf"/>
</dbReference>
<protein>
    <submittedName>
        <fullName evidence="2">Uncharacterized protein</fullName>
    </submittedName>
</protein>
<dbReference type="STRING" id="34475.A0A4Y9YPL1"/>
<gene>
    <name evidence="2" type="ORF">EVJ58_g3156</name>
</gene>
<evidence type="ECO:0000313" key="3">
    <source>
        <dbReference type="Proteomes" id="UP000298390"/>
    </source>
</evidence>
<organism evidence="2 3">
    <name type="scientific">Rhodofomes roseus</name>
    <dbReference type="NCBI Taxonomy" id="34475"/>
    <lineage>
        <taxon>Eukaryota</taxon>
        <taxon>Fungi</taxon>
        <taxon>Dikarya</taxon>
        <taxon>Basidiomycota</taxon>
        <taxon>Agaricomycotina</taxon>
        <taxon>Agaricomycetes</taxon>
        <taxon>Polyporales</taxon>
        <taxon>Rhodofomes</taxon>
    </lineage>
</organism>
<sequence>MSPSPLRLLFKYWGPIRRQCSPPDPVFATDQIPDLTGKVIIVTGGNSGIGKQTSRVLLEHNATVYIAARDPTKAMTAISELKEKTGKEALFLQLDLANLASVRQAAQTFLRTWLTIVKYTSH</sequence>
<dbReference type="Proteomes" id="UP000298390">
    <property type="component" value="Unassembled WGS sequence"/>
</dbReference>
<dbReference type="Pfam" id="PF00106">
    <property type="entry name" value="adh_short"/>
    <property type="match status" value="1"/>
</dbReference>
<comment type="caution">
    <text evidence="2">The sequence shown here is derived from an EMBL/GenBank/DDBJ whole genome shotgun (WGS) entry which is preliminary data.</text>
</comment>
<proteinExistence type="predicted"/>
<reference evidence="2 3" key="1">
    <citation type="submission" date="2019-01" db="EMBL/GenBank/DDBJ databases">
        <title>Genome sequencing of the rare red list fungi Fomitopsis rosea.</title>
        <authorList>
            <person name="Buettner E."/>
            <person name="Kellner H."/>
        </authorList>
    </citation>
    <scope>NUCLEOTIDE SEQUENCE [LARGE SCALE GENOMIC DNA]</scope>
    <source>
        <strain evidence="2 3">DSM 105464</strain>
    </source>
</reference>
<keyword evidence="1" id="KW-0560">Oxidoreductase</keyword>
<dbReference type="AlphaFoldDB" id="A0A4Y9YPL1"/>